<accession>A0A0C9VA02</accession>
<dbReference type="InterPro" id="IPR056884">
    <property type="entry name" value="NPHP3-like_N"/>
</dbReference>
<evidence type="ECO:0000313" key="6">
    <source>
        <dbReference type="Proteomes" id="UP000054279"/>
    </source>
</evidence>
<sequence length="714" mass="81692">MEKVSNAANIVGLASGCLDLLGVIKTSVGYIEEIPEGKEDRDRLKEQVVVFSAFLPMFMRRLNKTSGDSGGLSASETKGLERVFPRCLNILADIKNELAKAERNMGPALWPFTKESIAEKLEYLGRMLQWLEIAVDCGISEMVETIQKDLHAIKKNFSIIDTRITNLASGQQDMQRTVGTVHKHVSRIESSITDQERTELATWLFHVDFGKQWVDYLDNYSEGTARWVLETSEMKSWMNGDLRLLWCQGPLPTLFFYCNYNSHYTTRNYVEALLKQLVLQQCVTDDCITKLKEAMLRSKTLPQRELQALLIAQLHHHHKGFIIIDAFDEISQTGVQKDLLQIISESGVKVLVTSRPHIMDLKADAILEITAAPDDIRTFIEAQLEINDISRLREKAPDLKEIIITGVQKKSSGIFLLAKLHMIGMQSILMQGQYSKIINALEKLHNNFKETYDNVLDRIKQNHQDSGHMHWILSWILLAYCPLSIKELQCALNLTEGGNGCDQKNYLDEKYIISICQGLVVVGKEAGTVSLVHETAYECLNQYIAMSQFLSQAKLAKACLSFLDNNMEVIKQQQEDQQEDLLFTSYASNGWHEHISKMEQDDEVIQDCHALLLNSDKLEVIVKLLEKYEIWQEDSWVTQTKAFHVCARLGLDKVLKYILYEEGHEPNMKDMDRNTLLAIRHSHEEVDPDLKDEKGRTPLYWAARYEHREVVELL</sequence>
<evidence type="ECO:0008006" key="7">
    <source>
        <dbReference type="Google" id="ProtNLM"/>
    </source>
</evidence>
<dbReference type="Pfam" id="PF24883">
    <property type="entry name" value="NPHP3_N"/>
    <property type="match status" value="1"/>
</dbReference>
<reference evidence="5 6" key="1">
    <citation type="submission" date="2014-06" db="EMBL/GenBank/DDBJ databases">
        <title>Evolutionary Origins and Diversification of the Mycorrhizal Mutualists.</title>
        <authorList>
            <consortium name="DOE Joint Genome Institute"/>
            <consortium name="Mycorrhizal Genomics Consortium"/>
            <person name="Kohler A."/>
            <person name="Kuo A."/>
            <person name="Nagy L.G."/>
            <person name="Floudas D."/>
            <person name="Copeland A."/>
            <person name="Barry K.W."/>
            <person name="Cichocki N."/>
            <person name="Veneault-Fourrey C."/>
            <person name="LaButti K."/>
            <person name="Lindquist E.A."/>
            <person name="Lipzen A."/>
            <person name="Lundell T."/>
            <person name="Morin E."/>
            <person name="Murat C."/>
            <person name="Riley R."/>
            <person name="Ohm R."/>
            <person name="Sun H."/>
            <person name="Tunlid A."/>
            <person name="Henrissat B."/>
            <person name="Grigoriev I.V."/>
            <person name="Hibbett D.S."/>
            <person name="Martin F."/>
        </authorList>
    </citation>
    <scope>NUCLEOTIDE SEQUENCE [LARGE SCALE GENOMIC DNA]</scope>
    <source>
        <strain evidence="5 6">SS14</strain>
    </source>
</reference>
<name>A0A0C9VA02_SPHS4</name>
<dbReference type="InterPro" id="IPR054471">
    <property type="entry name" value="GPIID_WHD"/>
</dbReference>
<keyword evidence="6" id="KW-1185">Reference proteome</keyword>
<gene>
    <name evidence="5" type="ORF">M422DRAFT_252701</name>
</gene>
<dbReference type="Pfam" id="PF00023">
    <property type="entry name" value="Ank"/>
    <property type="match status" value="1"/>
</dbReference>
<evidence type="ECO:0000256" key="2">
    <source>
        <dbReference type="PROSITE-ProRule" id="PRU00023"/>
    </source>
</evidence>
<dbReference type="PANTHER" id="PTHR10039">
    <property type="entry name" value="AMELOGENIN"/>
    <property type="match status" value="1"/>
</dbReference>
<keyword evidence="2" id="KW-0040">ANK repeat</keyword>
<organism evidence="5 6">
    <name type="scientific">Sphaerobolus stellatus (strain SS14)</name>
    <dbReference type="NCBI Taxonomy" id="990650"/>
    <lineage>
        <taxon>Eukaryota</taxon>
        <taxon>Fungi</taxon>
        <taxon>Dikarya</taxon>
        <taxon>Basidiomycota</taxon>
        <taxon>Agaricomycotina</taxon>
        <taxon>Agaricomycetes</taxon>
        <taxon>Phallomycetidae</taxon>
        <taxon>Geastrales</taxon>
        <taxon>Sphaerobolaceae</taxon>
        <taxon>Sphaerobolus</taxon>
    </lineage>
</organism>
<dbReference type="HOGENOM" id="CLU_000288_34_23_1"/>
<dbReference type="InterPro" id="IPR002110">
    <property type="entry name" value="Ankyrin_rpt"/>
</dbReference>
<feature type="repeat" description="ANK" evidence="2">
    <location>
        <begin position="694"/>
        <end position="714"/>
    </location>
</feature>
<feature type="domain" description="Nephrocystin 3-like N-terminal" evidence="4">
    <location>
        <begin position="254"/>
        <end position="355"/>
    </location>
</feature>
<feature type="non-terminal residue" evidence="5">
    <location>
        <position position="714"/>
    </location>
</feature>
<dbReference type="PROSITE" id="PS50088">
    <property type="entry name" value="ANK_REPEAT"/>
    <property type="match status" value="1"/>
</dbReference>
<dbReference type="PANTHER" id="PTHR10039:SF15">
    <property type="entry name" value="NACHT DOMAIN-CONTAINING PROTEIN"/>
    <property type="match status" value="1"/>
</dbReference>
<protein>
    <recommendedName>
        <fullName evidence="7">NACHT domain-containing protein</fullName>
    </recommendedName>
</protein>
<dbReference type="OrthoDB" id="7464126at2759"/>
<evidence type="ECO:0000313" key="5">
    <source>
        <dbReference type="EMBL" id="KIJ43799.1"/>
    </source>
</evidence>
<dbReference type="Gene3D" id="3.40.50.300">
    <property type="entry name" value="P-loop containing nucleotide triphosphate hydrolases"/>
    <property type="match status" value="1"/>
</dbReference>
<dbReference type="Pfam" id="PF22939">
    <property type="entry name" value="WHD_GPIID"/>
    <property type="match status" value="1"/>
</dbReference>
<dbReference type="AlphaFoldDB" id="A0A0C9VA02"/>
<dbReference type="EMBL" id="KN837120">
    <property type="protein sequence ID" value="KIJ43799.1"/>
    <property type="molecule type" value="Genomic_DNA"/>
</dbReference>
<feature type="domain" description="GPI inositol-deacylase winged helix" evidence="3">
    <location>
        <begin position="469"/>
        <end position="543"/>
    </location>
</feature>
<dbReference type="PROSITE" id="PS50297">
    <property type="entry name" value="ANK_REP_REGION"/>
    <property type="match status" value="1"/>
</dbReference>
<dbReference type="InterPro" id="IPR027417">
    <property type="entry name" value="P-loop_NTPase"/>
</dbReference>
<dbReference type="SUPFAM" id="SSF48403">
    <property type="entry name" value="Ankyrin repeat"/>
    <property type="match status" value="1"/>
</dbReference>
<dbReference type="Gene3D" id="1.25.40.20">
    <property type="entry name" value="Ankyrin repeat-containing domain"/>
    <property type="match status" value="1"/>
</dbReference>
<evidence type="ECO:0000256" key="1">
    <source>
        <dbReference type="ARBA" id="ARBA00022737"/>
    </source>
</evidence>
<proteinExistence type="predicted"/>
<evidence type="ECO:0000259" key="3">
    <source>
        <dbReference type="Pfam" id="PF22939"/>
    </source>
</evidence>
<dbReference type="Proteomes" id="UP000054279">
    <property type="component" value="Unassembled WGS sequence"/>
</dbReference>
<keyword evidence="1" id="KW-0677">Repeat</keyword>
<dbReference type="PROSITE" id="PS51257">
    <property type="entry name" value="PROKAR_LIPOPROTEIN"/>
    <property type="match status" value="1"/>
</dbReference>
<dbReference type="InterPro" id="IPR036770">
    <property type="entry name" value="Ankyrin_rpt-contain_sf"/>
</dbReference>
<evidence type="ECO:0000259" key="4">
    <source>
        <dbReference type="Pfam" id="PF24883"/>
    </source>
</evidence>